<dbReference type="Proteomes" id="UP000597444">
    <property type="component" value="Unassembled WGS sequence"/>
</dbReference>
<dbReference type="GO" id="GO:0006313">
    <property type="term" value="P:DNA transposition"/>
    <property type="evidence" value="ECO:0007669"/>
    <property type="project" value="InterPro"/>
</dbReference>
<protein>
    <recommendedName>
        <fullName evidence="1">Transposase IS116/IS110/IS902 C-terminal domain-containing protein</fullName>
    </recommendedName>
</protein>
<sequence length="266" mass="29966">MIQSQTRLVNQLTACLKAYYPAGLHLFSKLAQPSTLTFLQRYPTPQAAQAASIQQIEGTRRVGHHSNPRSAASKIYETLHQPHLQADEITTRTKSRLLITLMKQLLPVVESIAEYDKAIEDLFLTHADSELFSSLPRAGTRLAPRLLAEIGDDRTRYATAASLQALAGTSPVLFQSGTYAKAHRRYACIKPLRNALQQFAWQSTLSEPWALEYYQRKRKEGKSHTVAVRALANVWGRVIHAMWLKEECYQAAIFEAARRDHAQRAA</sequence>
<dbReference type="InterPro" id="IPR047650">
    <property type="entry name" value="Transpos_IS110"/>
</dbReference>
<organism evidence="2 3">
    <name type="scientific">Reticulibacter mediterranei</name>
    <dbReference type="NCBI Taxonomy" id="2778369"/>
    <lineage>
        <taxon>Bacteria</taxon>
        <taxon>Bacillati</taxon>
        <taxon>Chloroflexota</taxon>
        <taxon>Ktedonobacteria</taxon>
        <taxon>Ktedonobacterales</taxon>
        <taxon>Reticulibacteraceae</taxon>
        <taxon>Reticulibacter</taxon>
    </lineage>
</organism>
<dbReference type="InterPro" id="IPR003346">
    <property type="entry name" value="Transposase_20"/>
</dbReference>
<evidence type="ECO:0000313" key="3">
    <source>
        <dbReference type="Proteomes" id="UP000597444"/>
    </source>
</evidence>
<dbReference type="Pfam" id="PF02371">
    <property type="entry name" value="Transposase_20"/>
    <property type="match status" value="1"/>
</dbReference>
<keyword evidence="3" id="KW-1185">Reference proteome</keyword>
<dbReference type="GO" id="GO:0003677">
    <property type="term" value="F:DNA binding"/>
    <property type="evidence" value="ECO:0007669"/>
    <property type="project" value="InterPro"/>
</dbReference>
<gene>
    <name evidence="2" type="ORF">KSF_105360</name>
</gene>
<dbReference type="EMBL" id="BNJK01000002">
    <property type="protein sequence ID" value="GHP00489.1"/>
    <property type="molecule type" value="Genomic_DNA"/>
</dbReference>
<proteinExistence type="predicted"/>
<comment type="caution">
    <text evidence="2">The sequence shown here is derived from an EMBL/GenBank/DDBJ whole genome shotgun (WGS) entry which is preliminary data.</text>
</comment>
<feature type="domain" description="Transposase IS116/IS110/IS902 C-terminal" evidence="1">
    <location>
        <begin position="130"/>
        <end position="215"/>
    </location>
</feature>
<evidence type="ECO:0000313" key="2">
    <source>
        <dbReference type="EMBL" id="GHP00489.1"/>
    </source>
</evidence>
<accession>A0A8J3ITW5</accession>
<dbReference type="GO" id="GO:0004803">
    <property type="term" value="F:transposase activity"/>
    <property type="evidence" value="ECO:0007669"/>
    <property type="project" value="InterPro"/>
</dbReference>
<dbReference type="AlphaFoldDB" id="A0A8J3ITW5"/>
<evidence type="ECO:0000259" key="1">
    <source>
        <dbReference type="Pfam" id="PF02371"/>
    </source>
</evidence>
<reference evidence="2" key="1">
    <citation type="submission" date="2020-10" db="EMBL/GenBank/DDBJ databases">
        <title>Taxonomic study of unclassified bacteria belonging to the class Ktedonobacteria.</title>
        <authorList>
            <person name="Yabe S."/>
            <person name="Wang C.M."/>
            <person name="Zheng Y."/>
            <person name="Sakai Y."/>
            <person name="Cavaletti L."/>
            <person name="Monciardini P."/>
            <person name="Donadio S."/>
        </authorList>
    </citation>
    <scope>NUCLEOTIDE SEQUENCE</scope>
    <source>
        <strain evidence="2">ID150040</strain>
    </source>
</reference>
<name>A0A8J3ITW5_9CHLR</name>
<dbReference type="PANTHER" id="PTHR33055">
    <property type="entry name" value="TRANSPOSASE FOR INSERTION SEQUENCE ELEMENT IS1111A"/>
    <property type="match status" value="1"/>
</dbReference>
<dbReference type="PANTHER" id="PTHR33055:SF3">
    <property type="entry name" value="PUTATIVE TRANSPOSASE FOR IS117-RELATED"/>
    <property type="match status" value="1"/>
</dbReference>